<reference evidence="2 3" key="2">
    <citation type="submission" date="2024-05" db="EMBL/GenBank/DDBJ databases">
        <authorList>
            <person name="Chen Y."/>
            <person name="Shah S."/>
            <person name="Dougan E. K."/>
            <person name="Thang M."/>
            <person name="Chan C."/>
        </authorList>
    </citation>
    <scope>NUCLEOTIDE SEQUENCE [LARGE SCALE GENOMIC DNA]</scope>
</reference>
<dbReference type="AlphaFoldDB" id="A0A9P1FSM6"/>
<keyword evidence="3" id="KW-1185">Reference proteome</keyword>
<evidence type="ECO:0000313" key="2">
    <source>
        <dbReference type="EMBL" id="CAL4772264.1"/>
    </source>
</evidence>
<dbReference type="EMBL" id="CAMXCT030000938">
    <property type="protein sequence ID" value="CAL4772264.1"/>
    <property type="molecule type" value="Genomic_DNA"/>
</dbReference>
<organism evidence="1">
    <name type="scientific">Cladocopium goreaui</name>
    <dbReference type="NCBI Taxonomy" id="2562237"/>
    <lineage>
        <taxon>Eukaryota</taxon>
        <taxon>Sar</taxon>
        <taxon>Alveolata</taxon>
        <taxon>Dinophyceae</taxon>
        <taxon>Suessiales</taxon>
        <taxon>Symbiodiniaceae</taxon>
        <taxon>Cladocopium</taxon>
    </lineage>
</organism>
<sequence length="809" mass="89509">MTVVAESPASVCSCGSRLHYCGAPVTAKVLFPGGWDSLQHRRKRCQNSSCARYLKSVWYNFFVRDRQSHIFEWRSGQPGENMAFFFLTTRWCVSVEWLRQMSRRIAFQFSSFTGEAAVHRAEAVHAGKQHLVPDKARLKLFSSWLNWRLVIRVQQAAQSGLPVSPINLLAPFPKSLAEASFYDDFMLDRRIGKRKHCALHSASLNPDERGPPQEEAIVSHRRLRRLLSDPQPEPYEVLLKPIDAVIAGCARHLRGRWVSAGSCTPGQLHDYWSAPSGEAGPDVSFVSGQATDADLRAVSCKTHKESSKDYQKLIRKGRMGGYLFAVTGTGHVLHCSEFVGKESIPLRWFFMAQLKEKVPEWSCLIHDDSCHMKRFACKHRGRSQLAQDLSEMTFVLDRFHAASHTDIWCHRHCHPCQHKELLKDFDTSSAERVNSVGSLFSAETEAAFEHIDRHFNSEGLYGEKGSLVVQKLAARASHHAMPYGLCLQAALVGRPSPLSLLVLNINKSQTRKSQLNGCVEAAVAEIDAECQRRGAAKAAPGCTVSLKSVQLTSFTEAALFERAAPDWEQCKDPKPEGLKGRLHYSTILNVDEAYRFLKMLGLAPSTSQKSDVVSDGASELNRLLQTGRSSLQLKTGVSYGSGSGLVNVTGVGNAHFSGFLPVVRGEAGSHHPATLERMVVCTGRPCEPHSPLPACLVSQLGPGFAPWLWVPLLPQMIPLLGLKSEALQYEYAEQTFQKAAADECDGTGPSASTQGNIDEFLPSKHGYIIQLADGTETRLRFKICLDLCCCNRNVACNPHGGLCFCLRLN</sequence>
<comment type="caution">
    <text evidence="1">The sequence shown here is derived from an EMBL/GenBank/DDBJ whole genome shotgun (WGS) entry which is preliminary data.</text>
</comment>
<reference evidence="1" key="1">
    <citation type="submission" date="2022-10" db="EMBL/GenBank/DDBJ databases">
        <authorList>
            <person name="Chen Y."/>
            <person name="Dougan E. K."/>
            <person name="Chan C."/>
            <person name="Rhodes N."/>
            <person name="Thang M."/>
        </authorList>
    </citation>
    <scope>NUCLEOTIDE SEQUENCE</scope>
</reference>
<proteinExistence type="predicted"/>
<protein>
    <submittedName>
        <fullName evidence="1">Uncharacterized protein</fullName>
    </submittedName>
</protein>
<dbReference type="EMBL" id="CAMXCT020000938">
    <property type="protein sequence ID" value="CAL1138327.1"/>
    <property type="molecule type" value="Genomic_DNA"/>
</dbReference>
<evidence type="ECO:0000313" key="1">
    <source>
        <dbReference type="EMBL" id="CAI3984952.1"/>
    </source>
</evidence>
<name>A0A9P1FSM6_9DINO</name>
<dbReference type="EMBL" id="CAMXCT010000938">
    <property type="protein sequence ID" value="CAI3984952.1"/>
    <property type="molecule type" value="Genomic_DNA"/>
</dbReference>
<accession>A0A9P1FSM6</accession>
<evidence type="ECO:0000313" key="3">
    <source>
        <dbReference type="Proteomes" id="UP001152797"/>
    </source>
</evidence>
<gene>
    <name evidence="1" type="ORF">C1SCF055_LOCUS12444</name>
</gene>
<dbReference type="OrthoDB" id="441902at2759"/>
<dbReference type="Proteomes" id="UP001152797">
    <property type="component" value="Unassembled WGS sequence"/>
</dbReference>